<evidence type="ECO:0000313" key="1">
    <source>
        <dbReference type="EMBL" id="VDP78849.1"/>
    </source>
</evidence>
<name>A0A183L4Z8_9TREM</name>
<accession>A0A183L4Z8</accession>
<sequence>MTLDCCSWGFRREITLDKILTPEVIKCDTLVPNTHELKKEFNVESSC</sequence>
<dbReference type="WBParaSite" id="SCUD_0002241401-mRNA-1">
    <property type="protein sequence ID" value="SCUD_0002241401-mRNA-1"/>
    <property type="gene ID" value="SCUD_0002241401"/>
</dbReference>
<dbReference type="Proteomes" id="UP000279833">
    <property type="component" value="Unassembled WGS sequence"/>
</dbReference>
<evidence type="ECO:0000313" key="2">
    <source>
        <dbReference type="Proteomes" id="UP000279833"/>
    </source>
</evidence>
<keyword evidence="2" id="KW-1185">Reference proteome</keyword>
<reference evidence="1 2" key="2">
    <citation type="submission" date="2018-11" db="EMBL/GenBank/DDBJ databases">
        <authorList>
            <consortium name="Pathogen Informatics"/>
        </authorList>
    </citation>
    <scope>NUCLEOTIDE SEQUENCE [LARGE SCALE GENOMIC DNA]</scope>
    <source>
        <strain evidence="1">Dakar</strain>
        <strain evidence="2">Dakar, Senegal</strain>
    </source>
</reference>
<reference evidence="3" key="1">
    <citation type="submission" date="2016-06" db="UniProtKB">
        <authorList>
            <consortium name="WormBaseParasite"/>
        </authorList>
    </citation>
    <scope>IDENTIFICATION</scope>
</reference>
<protein>
    <submittedName>
        <fullName evidence="1 3">Uncharacterized protein</fullName>
    </submittedName>
</protein>
<proteinExistence type="predicted"/>
<gene>
    <name evidence="1" type="ORF">SCUD_LOCUS22410</name>
</gene>
<dbReference type="EMBL" id="UZAK01049306">
    <property type="protein sequence ID" value="VDP78849.1"/>
    <property type="molecule type" value="Genomic_DNA"/>
</dbReference>
<organism evidence="3">
    <name type="scientific">Schistosoma curassoni</name>
    <dbReference type="NCBI Taxonomy" id="6186"/>
    <lineage>
        <taxon>Eukaryota</taxon>
        <taxon>Metazoa</taxon>
        <taxon>Spiralia</taxon>
        <taxon>Lophotrochozoa</taxon>
        <taxon>Platyhelminthes</taxon>
        <taxon>Trematoda</taxon>
        <taxon>Digenea</taxon>
        <taxon>Strigeidida</taxon>
        <taxon>Schistosomatoidea</taxon>
        <taxon>Schistosomatidae</taxon>
        <taxon>Schistosoma</taxon>
    </lineage>
</organism>
<evidence type="ECO:0000313" key="3">
    <source>
        <dbReference type="WBParaSite" id="SCUD_0002241401-mRNA-1"/>
    </source>
</evidence>
<dbReference type="AlphaFoldDB" id="A0A183L4Z8"/>